<evidence type="ECO:0000256" key="2">
    <source>
        <dbReference type="ARBA" id="ARBA00022475"/>
    </source>
</evidence>
<keyword evidence="3 7" id="KW-0812">Transmembrane</keyword>
<comment type="subcellular location">
    <subcellularLocation>
        <location evidence="1">Cell membrane</location>
        <topology evidence="1">Multi-pass membrane protein</topology>
    </subcellularLocation>
</comment>
<feature type="transmembrane region" description="Helical" evidence="7">
    <location>
        <begin position="399"/>
        <end position="424"/>
    </location>
</feature>
<feature type="transmembrane region" description="Helical" evidence="7">
    <location>
        <begin position="202"/>
        <end position="220"/>
    </location>
</feature>
<gene>
    <name evidence="8" type="ORF">ACFQGO_27505</name>
</gene>
<accession>A0ABW1BE53</accession>
<feature type="transmembrane region" description="Helical" evidence="7">
    <location>
        <begin position="364"/>
        <end position="387"/>
    </location>
</feature>
<dbReference type="Gene3D" id="1.20.1740.10">
    <property type="entry name" value="Amino acid/polyamine transporter I"/>
    <property type="match status" value="1"/>
</dbReference>
<feature type="compositionally biased region" description="Low complexity" evidence="6">
    <location>
        <begin position="16"/>
        <end position="38"/>
    </location>
</feature>
<dbReference type="PANTHER" id="PTHR42770">
    <property type="entry name" value="AMINO ACID TRANSPORTER-RELATED"/>
    <property type="match status" value="1"/>
</dbReference>
<protein>
    <submittedName>
        <fullName evidence="8">Amino acid permease</fullName>
    </submittedName>
</protein>
<evidence type="ECO:0000256" key="7">
    <source>
        <dbReference type="SAM" id="Phobius"/>
    </source>
</evidence>
<dbReference type="PIRSF" id="PIRSF006060">
    <property type="entry name" value="AA_transporter"/>
    <property type="match status" value="1"/>
</dbReference>
<feature type="transmembrane region" description="Helical" evidence="7">
    <location>
        <begin position="88"/>
        <end position="107"/>
    </location>
</feature>
<dbReference type="PANTHER" id="PTHR42770:SF18">
    <property type="entry name" value="ARGININE_AGMATINE ANTIPORTER"/>
    <property type="match status" value="1"/>
</dbReference>
<sequence>MSTTSTPEAAEPEPAPAAGPAAADSGPAADRTADSAAGTAAPGAAPAAVLAPAGRKFGLAAATALVMGNIIGGGIFTLPAAVAPYGTVSLVAFAVLSVAAVLLALLFGKLARRSPVTGGLYVYPRDAFGPFAGFLSAWSYWTMCWVSIAALAVGVVGYVDVLIPLGDGKAVLALVALAALWLPAAANFAGTRYVGAVQVVSTVLKFVPLLLVATIGLFFIDTDNYGPFNASGESVPGAIAASAALLLYSFLGVESAAVSAGEVRDPERTVGRASVLGTVASAVVYILGTVAVFGLVPHKELVASGAPFADAVDSIAGGSWGGTVIALVAVASIVGCLNGWILLSAQMPYAAARDGLFPKPFARLGKGGVPGFGVLATAVLGTVLIVVNYADDPDTAFRVLVLITTFTGCVPYLLSAAAQLYWLARGTRERVRPAGLVRDLIVAGLSFAFSFWLIAGAGYAAVYQGALFLFAGIPVYVWLRGRQESPEDADAVA</sequence>
<comment type="caution">
    <text evidence="8">The sequence shown here is derived from an EMBL/GenBank/DDBJ whole genome shotgun (WGS) entry which is preliminary data.</text>
</comment>
<keyword evidence="4 7" id="KW-1133">Transmembrane helix</keyword>
<feature type="region of interest" description="Disordered" evidence="6">
    <location>
        <begin position="1"/>
        <end position="38"/>
    </location>
</feature>
<feature type="transmembrane region" description="Helical" evidence="7">
    <location>
        <begin position="436"/>
        <end position="455"/>
    </location>
</feature>
<dbReference type="InterPro" id="IPR002293">
    <property type="entry name" value="AA/rel_permease1"/>
</dbReference>
<feature type="transmembrane region" description="Helical" evidence="7">
    <location>
        <begin position="170"/>
        <end position="190"/>
    </location>
</feature>
<feature type="transmembrane region" description="Helical" evidence="7">
    <location>
        <begin position="57"/>
        <end position="82"/>
    </location>
</feature>
<evidence type="ECO:0000256" key="4">
    <source>
        <dbReference type="ARBA" id="ARBA00022989"/>
    </source>
</evidence>
<keyword evidence="9" id="KW-1185">Reference proteome</keyword>
<dbReference type="InterPro" id="IPR050367">
    <property type="entry name" value="APC_superfamily"/>
</dbReference>
<name>A0ABW1BE53_9ACTN</name>
<evidence type="ECO:0000256" key="5">
    <source>
        <dbReference type="ARBA" id="ARBA00023136"/>
    </source>
</evidence>
<evidence type="ECO:0000256" key="1">
    <source>
        <dbReference type="ARBA" id="ARBA00004651"/>
    </source>
</evidence>
<evidence type="ECO:0000313" key="8">
    <source>
        <dbReference type="EMBL" id="MFC5811204.1"/>
    </source>
</evidence>
<dbReference type="Pfam" id="PF13520">
    <property type="entry name" value="AA_permease_2"/>
    <property type="match status" value="1"/>
</dbReference>
<feature type="transmembrane region" description="Helical" evidence="7">
    <location>
        <begin position="128"/>
        <end position="158"/>
    </location>
</feature>
<proteinExistence type="predicted"/>
<evidence type="ECO:0000256" key="6">
    <source>
        <dbReference type="SAM" id="MobiDB-lite"/>
    </source>
</evidence>
<keyword evidence="2" id="KW-1003">Cell membrane</keyword>
<feature type="transmembrane region" description="Helical" evidence="7">
    <location>
        <begin position="315"/>
        <end position="343"/>
    </location>
</feature>
<feature type="transmembrane region" description="Helical" evidence="7">
    <location>
        <begin position="273"/>
        <end position="295"/>
    </location>
</feature>
<organism evidence="8 9">
    <name type="scientific">Streptomyces heilongjiangensis</name>
    <dbReference type="NCBI Taxonomy" id="945052"/>
    <lineage>
        <taxon>Bacteria</taxon>
        <taxon>Bacillati</taxon>
        <taxon>Actinomycetota</taxon>
        <taxon>Actinomycetes</taxon>
        <taxon>Kitasatosporales</taxon>
        <taxon>Streptomycetaceae</taxon>
        <taxon>Streptomyces</taxon>
    </lineage>
</organism>
<keyword evidence="5 7" id="KW-0472">Membrane</keyword>
<feature type="transmembrane region" description="Helical" evidence="7">
    <location>
        <begin position="461"/>
        <end position="479"/>
    </location>
</feature>
<reference evidence="9" key="1">
    <citation type="journal article" date="2019" name="Int. J. Syst. Evol. Microbiol.">
        <title>The Global Catalogue of Microorganisms (GCM) 10K type strain sequencing project: providing services to taxonomists for standard genome sequencing and annotation.</title>
        <authorList>
            <consortium name="The Broad Institute Genomics Platform"/>
            <consortium name="The Broad Institute Genome Sequencing Center for Infectious Disease"/>
            <person name="Wu L."/>
            <person name="Ma J."/>
        </authorList>
    </citation>
    <scope>NUCLEOTIDE SEQUENCE [LARGE SCALE GENOMIC DNA]</scope>
    <source>
        <strain evidence="9">JCM 9918</strain>
    </source>
</reference>
<dbReference type="EMBL" id="JBHSNZ010000022">
    <property type="protein sequence ID" value="MFC5811204.1"/>
    <property type="molecule type" value="Genomic_DNA"/>
</dbReference>
<dbReference type="Proteomes" id="UP001596112">
    <property type="component" value="Unassembled WGS sequence"/>
</dbReference>
<evidence type="ECO:0000256" key="3">
    <source>
        <dbReference type="ARBA" id="ARBA00022692"/>
    </source>
</evidence>
<feature type="transmembrane region" description="Helical" evidence="7">
    <location>
        <begin position="240"/>
        <end position="261"/>
    </location>
</feature>
<dbReference type="RefSeq" id="WP_272172642.1">
    <property type="nucleotide sequence ID" value="NZ_JAQOSL010000060.1"/>
</dbReference>
<evidence type="ECO:0000313" key="9">
    <source>
        <dbReference type="Proteomes" id="UP001596112"/>
    </source>
</evidence>